<keyword evidence="2" id="KW-1185">Reference proteome</keyword>
<comment type="caution">
    <text evidence="1">The sequence shown here is derived from an EMBL/GenBank/DDBJ whole genome shotgun (WGS) entry which is preliminary data.</text>
</comment>
<gene>
    <name evidence="1" type="ORF">AWB74_07594</name>
</gene>
<proteinExistence type="predicted"/>
<protein>
    <submittedName>
        <fullName evidence="1">Uncharacterized protein</fullName>
    </submittedName>
</protein>
<dbReference type="Proteomes" id="UP000055019">
    <property type="component" value="Unassembled WGS sequence"/>
</dbReference>
<reference evidence="1" key="1">
    <citation type="submission" date="2016-01" db="EMBL/GenBank/DDBJ databases">
        <authorList>
            <person name="Peeters C."/>
        </authorList>
    </citation>
    <scope>NUCLEOTIDE SEQUENCE [LARGE SCALE GENOMIC DNA]</scope>
    <source>
        <strain evidence="1">LMG 29317</strain>
    </source>
</reference>
<accession>A0A158KYH3</accession>
<dbReference type="AlphaFoldDB" id="A0A158KYH3"/>
<evidence type="ECO:0000313" key="1">
    <source>
        <dbReference type="EMBL" id="SAL86172.1"/>
    </source>
</evidence>
<organism evidence="1 2">
    <name type="scientific">Caballeronia arvi</name>
    <dbReference type="NCBI Taxonomy" id="1777135"/>
    <lineage>
        <taxon>Bacteria</taxon>
        <taxon>Pseudomonadati</taxon>
        <taxon>Pseudomonadota</taxon>
        <taxon>Betaproteobacteria</taxon>
        <taxon>Burkholderiales</taxon>
        <taxon>Burkholderiaceae</taxon>
        <taxon>Caballeronia</taxon>
    </lineage>
</organism>
<evidence type="ECO:0000313" key="2">
    <source>
        <dbReference type="Proteomes" id="UP000055019"/>
    </source>
</evidence>
<dbReference type="EMBL" id="FCOM02000069">
    <property type="protein sequence ID" value="SAL86172.1"/>
    <property type="molecule type" value="Genomic_DNA"/>
</dbReference>
<name>A0A158KYH3_9BURK</name>
<sequence length="41" mass="4729">MAYQFAVRATNVVDVLRGVPLRMNQWLTLLRRALRVKSEVG</sequence>